<dbReference type="AlphaFoldDB" id="A0A7J5ZE73"/>
<evidence type="ECO:0000313" key="2">
    <source>
        <dbReference type="Proteomes" id="UP000518266"/>
    </source>
</evidence>
<proteinExistence type="predicted"/>
<evidence type="ECO:0000313" key="1">
    <source>
        <dbReference type="EMBL" id="KAF3859411.1"/>
    </source>
</evidence>
<dbReference type="OrthoDB" id="10648188at2759"/>
<sequence length="223" mass="24145">MSIPSTFTLNFLLQSHMEMVNTAHGPSHRWSAAHGYLTKKEACITSNPHRGVFNLTAYLPLRCSHPLEPSSPSEPGLGLDQGVLQSQVDLLPVLQTLTDPVEVLQRFIPVQSLGSRSDSSMRRGVSSFLRVNSIVVVHVADVRHVVGDQQQRVGAASPPHHGGQDELHTDLIHAGAGRRSDGLLSPPPPGLFSQDFGLFVAHLGLLPVHHLAAGGQTQYCRYV</sequence>
<protein>
    <submittedName>
        <fullName evidence="1">Uncharacterized protein</fullName>
    </submittedName>
</protein>
<name>A0A7J5ZE73_DISMA</name>
<accession>A0A7J5ZE73</accession>
<organism evidence="1 2">
    <name type="scientific">Dissostichus mawsoni</name>
    <name type="common">Antarctic cod</name>
    <dbReference type="NCBI Taxonomy" id="36200"/>
    <lineage>
        <taxon>Eukaryota</taxon>
        <taxon>Metazoa</taxon>
        <taxon>Chordata</taxon>
        <taxon>Craniata</taxon>
        <taxon>Vertebrata</taxon>
        <taxon>Euteleostomi</taxon>
        <taxon>Actinopterygii</taxon>
        <taxon>Neopterygii</taxon>
        <taxon>Teleostei</taxon>
        <taxon>Neoteleostei</taxon>
        <taxon>Acanthomorphata</taxon>
        <taxon>Eupercaria</taxon>
        <taxon>Perciformes</taxon>
        <taxon>Notothenioidei</taxon>
        <taxon>Nototheniidae</taxon>
        <taxon>Dissostichus</taxon>
    </lineage>
</organism>
<reference evidence="1 2" key="1">
    <citation type="submission" date="2020-03" db="EMBL/GenBank/DDBJ databases">
        <title>Dissostichus mawsoni Genome sequencing and assembly.</title>
        <authorList>
            <person name="Park H."/>
        </authorList>
    </citation>
    <scope>NUCLEOTIDE SEQUENCE [LARGE SCALE GENOMIC DNA]</scope>
    <source>
        <strain evidence="1">DM0001</strain>
        <tissue evidence="1">Muscle</tissue>
    </source>
</reference>
<comment type="caution">
    <text evidence="1">The sequence shown here is derived from an EMBL/GenBank/DDBJ whole genome shotgun (WGS) entry which is preliminary data.</text>
</comment>
<dbReference type="Proteomes" id="UP000518266">
    <property type="component" value="Unassembled WGS sequence"/>
</dbReference>
<gene>
    <name evidence="1" type="ORF">F7725_021810</name>
</gene>
<dbReference type="EMBL" id="JAAKFY010000003">
    <property type="protein sequence ID" value="KAF3859411.1"/>
    <property type="molecule type" value="Genomic_DNA"/>
</dbReference>
<keyword evidence="2" id="KW-1185">Reference proteome</keyword>